<protein>
    <submittedName>
        <fullName evidence="2">Helix-turn-helix domain-containing protein</fullName>
    </submittedName>
</protein>
<evidence type="ECO:0000259" key="1">
    <source>
        <dbReference type="Pfam" id="PF19054"/>
    </source>
</evidence>
<dbReference type="Gene3D" id="1.10.260.40">
    <property type="entry name" value="lambda repressor-like DNA-binding domains"/>
    <property type="match status" value="1"/>
</dbReference>
<gene>
    <name evidence="2" type="ORF">SAMN04489718_3366</name>
</gene>
<dbReference type="SUPFAM" id="SSF47413">
    <property type="entry name" value="lambda repressor-like DNA-binding domains"/>
    <property type="match status" value="1"/>
</dbReference>
<dbReference type="GO" id="GO:0003677">
    <property type="term" value="F:DNA binding"/>
    <property type="evidence" value="ECO:0007669"/>
    <property type="project" value="InterPro"/>
</dbReference>
<reference evidence="3" key="1">
    <citation type="submission" date="2016-10" db="EMBL/GenBank/DDBJ databases">
        <authorList>
            <person name="Varghese N."/>
            <person name="Submissions S."/>
        </authorList>
    </citation>
    <scope>NUCLEOTIDE SEQUENCE [LARGE SCALE GENOMIC DNA]</scope>
    <source>
        <strain evidence="3">DSM 45459</strain>
    </source>
</reference>
<dbReference type="Pfam" id="PF19054">
    <property type="entry name" value="DUF5753"/>
    <property type="match status" value="1"/>
</dbReference>
<accession>A0A1H1G1F5</accession>
<keyword evidence="3" id="KW-1185">Reference proteome</keyword>
<feature type="domain" description="DUF5753" evidence="1">
    <location>
        <begin position="95"/>
        <end position="272"/>
    </location>
</feature>
<dbReference type="InterPro" id="IPR043917">
    <property type="entry name" value="DUF5753"/>
</dbReference>
<evidence type="ECO:0000313" key="3">
    <source>
        <dbReference type="Proteomes" id="UP000199301"/>
    </source>
</evidence>
<dbReference type="STRING" id="995062.SAMN04489718_3366"/>
<dbReference type="Pfam" id="PF13560">
    <property type="entry name" value="HTH_31"/>
    <property type="match status" value="1"/>
</dbReference>
<name>A0A1H1G1F5_9ACTN</name>
<organism evidence="2 3">
    <name type="scientific">Actinopolyspora saharensis</name>
    <dbReference type="NCBI Taxonomy" id="995062"/>
    <lineage>
        <taxon>Bacteria</taxon>
        <taxon>Bacillati</taxon>
        <taxon>Actinomycetota</taxon>
        <taxon>Actinomycetes</taxon>
        <taxon>Actinopolysporales</taxon>
        <taxon>Actinopolysporaceae</taxon>
        <taxon>Actinopolyspora</taxon>
    </lineage>
</organism>
<dbReference type="InterPro" id="IPR010982">
    <property type="entry name" value="Lambda_DNA-bd_dom_sf"/>
</dbReference>
<dbReference type="InterPro" id="IPR001387">
    <property type="entry name" value="Cro/C1-type_HTH"/>
</dbReference>
<dbReference type="RefSeq" id="WP_092525426.1">
    <property type="nucleotide sequence ID" value="NZ_FNKO01000002.1"/>
</dbReference>
<dbReference type="Proteomes" id="UP000199301">
    <property type="component" value="Unassembled WGS sequence"/>
</dbReference>
<dbReference type="EMBL" id="FNKO01000002">
    <property type="protein sequence ID" value="SDR07067.1"/>
    <property type="molecule type" value="Genomic_DNA"/>
</dbReference>
<proteinExistence type="predicted"/>
<dbReference type="CDD" id="cd00093">
    <property type="entry name" value="HTH_XRE"/>
    <property type="match status" value="1"/>
</dbReference>
<sequence>MGASEPTMHRIQLGMELEQLRTQSGRDREQVAERLGWYPTKVGKVETGAATLSAAEVEVLLGYFEADEATAERVRQLGKEARRRGNYGKVSDWARTYVGMEAGASEILLFAEELIPGLLQTEDYAREVAKASVLAKASDIDQLVKRRVERREKLYSTTPPQLSVVLSEGTLKRRIGGTAVMTEQLELLCDLAELQHVAMQVLPFSAGSHASLGTSFTILRLRNNHKRTVYVEDITSADYLDRPHHLDTYNLVYERLRMEALGLNESKSMLKQTIEELGAGR</sequence>
<dbReference type="AlphaFoldDB" id="A0A1H1G1F5"/>
<evidence type="ECO:0000313" key="2">
    <source>
        <dbReference type="EMBL" id="SDR07067.1"/>
    </source>
</evidence>
<dbReference type="OrthoDB" id="4285266at2"/>